<dbReference type="EMBL" id="MT234342">
    <property type="protein sequence ID" value="QIW87761.1"/>
    <property type="molecule type" value="Genomic_DNA"/>
</dbReference>
<proteinExistence type="predicted"/>
<protein>
    <submittedName>
        <fullName evidence="1">Uncharacterized protein</fullName>
    </submittedName>
</protein>
<sequence>MSSCFNDDFYDVIAEIRLNDDGCLSDSVRINCHTRTDNDSLLVKRRSFSCSEKTGDVQVTSSSRDNLRDISGETKKVRPFDLA</sequence>
<accession>A0A858MTM4</accession>
<dbReference type="Proteomes" id="UP000671873">
    <property type="component" value="Segment"/>
</dbReference>
<evidence type="ECO:0000313" key="1">
    <source>
        <dbReference type="EMBL" id="QIW87761.1"/>
    </source>
</evidence>
<keyword evidence="2" id="KW-1185">Reference proteome</keyword>
<reference evidence="1 2" key="1">
    <citation type="submission" date="2020-03" db="EMBL/GenBank/DDBJ databases">
        <authorList>
            <person name="Holtappels D."/>
            <person name="Bomans J.P.J."/>
            <person name="Lavigne R."/>
            <person name="Wagemans J."/>
        </authorList>
    </citation>
    <scope>NUCLEOTIDE SEQUENCE [LARGE SCALE GENOMIC DNA]</scope>
    <source>
        <strain evidence="1 2">OLIVR5</strain>
    </source>
</reference>
<name>A0A858MTM4_9CAUD</name>
<organism evidence="1 2">
    <name type="scientific">Agrobacterium phage OLIVR5</name>
    <dbReference type="NCBI Taxonomy" id="2723773"/>
    <lineage>
        <taxon>Viruses</taxon>
        <taxon>Duplodnaviria</taxon>
        <taxon>Heunggongvirae</taxon>
        <taxon>Uroviricota</taxon>
        <taxon>Caudoviricetes</taxon>
        <taxon>Pootjesviridae</taxon>
        <taxon>Heverleevirus</taxon>
        <taxon>Heverleevirus OLIVR5</taxon>
    </lineage>
</organism>
<evidence type="ECO:0000313" key="2">
    <source>
        <dbReference type="Proteomes" id="UP000671873"/>
    </source>
</evidence>
<gene>
    <name evidence="1" type="ORF">Ab1vBOLIVR5_gp113</name>
</gene>